<keyword evidence="2" id="KW-1185">Reference proteome</keyword>
<sequence length="127" mass="14581">MAISQCNAKEEDMFSVTSFSSITFLELAMAISQCNAEEEDRFDLQRIEELELNVNLSSENCWVEKCGVHLIMEKSKADSDIHGEKWDHEIDLHALGASATDDQRLESRLIRELQKWEITSCIKFRVA</sequence>
<proteinExistence type="predicted"/>
<dbReference type="Proteomes" id="UP000326939">
    <property type="component" value="Chromosome 19"/>
</dbReference>
<evidence type="ECO:0000313" key="1">
    <source>
        <dbReference type="EMBL" id="KAB5511822.1"/>
    </source>
</evidence>
<name>A0A5N5IZ85_9ROSI</name>
<comment type="caution">
    <text evidence="1">The sequence shown here is derived from an EMBL/GenBank/DDBJ whole genome shotgun (WGS) entry which is preliminary data.</text>
</comment>
<dbReference type="AlphaFoldDB" id="A0A5N5IZ85"/>
<organism evidence="1 2">
    <name type="scientific">Salix brachista</name>
    <dbReference type="NCBI Taxonomy" id="2182728"/>
    <lineage>
        <taxon>Eukaryota</taxon>
        <taxon>Viridiplantae</taxon>
        <taxon>Streptophyta</taxon>
        <taxon>Embryophyta</taxon>
        <taxon>Tracheophyta</taxon>
        <taxon>Spermatophyta</taxon>
        <taxon>Magnoliopsida</taxon>
        <taxon>eudicotyledons</taxon>
        <taxon>Gunneridae</taxon>
        <taxon>Pentapetalae</taxon>
        <taxon>rosids</taxon>
        <taxon>fabids</taxon>
        <taxon>Malpighiales</taxon>
        <taxon>Salicaceae</taxon>
        <taxon>Saliceae</taxon>
        <taxon>Salix</taxon>
    </lineage>
</organism>
<dbReference type="EMBL" id="VDCV01000019">
    <property type="protein sequence ID" value="KAB5511822.1"/>
    <property type="molecule type" value="Genomic_DNA"/>
</dbReference>
<gene>
    <name evidence="1" type="ORF">DKX38_028850</name>
</gene>
<accession>A0A5N5IZ85</accession>
<protein>
    <submittedName>
        <fullName evidence="1">Uncharacterized protein</fullName>
    </submittedName>
</protein>
<evidence type="ECO:0000313" key="2">
    <source>
        <dbReference type="Proteomes" id="UP000326939"/>
    </source>
</evidence>
<reference evidence="2" key="1">
    <citation type="journal article" date="2019" name="Gigascience">
        <title>De novo genome assembly of the endangered Acer yangbiense, a plant species with extremely small populations endemic to Yunnan Province, China.</title>
        <authorList>
            <person name="Yang J."/>
            <person name="Wariss H.M."/>
            <person name="Tao L."/>
            <person name="Zhang R."/>
            <person name="Yun Q."/>
            <person name="Hollingsworth P."/>
            <person name="Dao Z."/>
            <person name="Luo G."/>
            <person name="Guo H."/>
            <person name="Ma Y."/>
            <person name="Sun W."/>
        </authorList>
    </citation>
    <scope>NUCLEOTIDE SEQUENCE [LARGE SCALE GENOMIC DNA]</scope>
    <source>
        <strain evidence="2">cv. br00</strain>
    </source>
</reference>